<comment type="caution">
    <text evidence="2">The sequence shown here is derived from an EMBL/GenBank/DDBJ whole genome shotgun (WGS) entry which is preliminary data.</text>
</comment>
<evidence type="ECO:0000313" key="3">
    <source>
        <dbReference type="Proteomes" id="UP001595379"/>
    </source>
</evidence>
<keyword evidence="1" id="KW-0812">Transmembrane</keyword>
<name>A0ABV6ZYV0_9PROT</name>
<keyword evidence="3" id="KW-1185">Reference proteome</keyword>
<feature type="transmembrane region" description="Helical" evidence="1">
    <location>
        <begin position="12"/>
        <end position="33"/>
    </location>
</feature>
<dbReference type="EMBL" id="JBHRSV010000020">
    <property type="protein sequence ID" value="MFC2926691.1"/>
    <property type="molecule type" value="Genomic_DNA"/>
</dbReference>
<dbReference type="Pfam" id="PF09898">
    <property type="entry name" value="DUF2125"/>
    <property type="match status" value="1"/>
</dbReference>
<gene>
    <name evidence="2" type="ORF">ACFOOR_11290</name>
</gene>
<reference evidence="3" key="1">
    <citation type="journal article" date="2019" name="Int. J. Syst. Evol. Microbiol.">
        <title>The Global Catalogue of Microorganisms (GCM) 10K type strain sequencing project: providing services to taxonomists for standard genome sequencing and annotation.</title>
        <authorList>
            <consortium name="The Broad Institute Genomics Platform"/>
            <consortium name="The Broad Institute Genome Sequencing Center for Infectious Disease"/>
            <person name="Wu L."/>
            <person name="Ma J."/>
        </authorList>
    </citation>
    <scope>NUCLEOTIDE SEQUENCE [LARGE SCALE GENOMIC DNA]</scope>
    <source>
        <strain evidence="3">KCTC 52487</strain>
    </source>
</reference>
<sequence length="342" mass="36936">MSRTRRGGMPVRFLLPFIGVIVLLVAYTAYWLYAQGQIRQSALAWIDLQRQSGYEIEHAPVRVGGYPFRFEVRIAQATVATPEAVEGWTLQTGSAVAVAMPYDFSHWIVEIPDPMTIAFDRGGEYRLASQTTRFSVRAGQGGTQRIAIEIDDLGIETLSGPPATVERVGHLRLISQLTGEDTLDTQLAAGAIALGNVALDEALVDELGTEIGLVRLELSVTHWSDLVREARTDQWVDADGRVEITESGIDWGSVAFRAEGSLTVDPAGYPDGRVSLFVLDPEALADVLVASGTVRGENENALRLLAQSAPRGERGTAVPLTLRSGGIYLGPVRIGDLQRVGG</sequence>
<keyword evidence="1" id="KW-0472">Membrane</keyword>
<dbReference type="Proteomes" id="UP001595379">
    <property type="component" value="Unassembled WGS sequence"/>
</dbReference>
<accession>A0ABV6ZYV0</accession>
<organism evidence="2 3">
    <name type="scientific">Hyphobacterium vulgare</name>
    <dbReference type="NCBI Taxonomy" id="1736751"/>
    <lineage>
        <taxon>Bacteria</taxon>
        <taxon>Pseudomonadati</taxon>
        <taxon>Pseudomonadota</taxon>
        <taxon>Alphaproteobacteria</taxon>
        <taxon>Maricaulales</taxon>
        <taxon>Maricaulaceae</taxon>
        <taxon>Hyphobacterium</taxon>
    </lineage>
</organism>
<keyword evidence="1" id="KW-1133">Transmembrane helix</keyword>
<proteinExistence type="predicted"/>
<protein>
    <submittedName>
        <fullName evidence="2">DUF2125 domain-containing protein</fullName>
    </submittedName>
</protein>
<evidence type="ECO:0000313" key="2">
    <source>
        <dbReference type="EMBL" id="MFC2926691.1"/>
    </source>
</evidence>
<evidence type="ECO:0000256" key="1">
    <source>
        <dbReference type="SAM" id="Phobius"/>
    </source>
</evidence>
<dbReference type="RefSeq" id="WP_343164676.1">
    <property type="nucleotide sequence ID" value="NZ_JBHRSV010000020.1"/>
</dbReference>
<dbReference type="InterPro" id="IPR018666">
    <property type="entry name" value="DUF2125"/>
</dbReference>